<dbReference type="GO" id="GO:0016020">
    <property type="term" value="C:membrane"/>
    <property type="evidence" value="ECO:0007669"/>
    <property type="project" value="UniProtKB-SubCell"/>
</dbReference>
<comment type="subcellular location">
    <subcellularLocation>
        <location evidence="1">Membrane</location>
        <topology evidence="1">Multi-pass membrane protein</topology>
    </subcellularLocation>
</comment>
<dbReference type="Pfam" id="PF05154">
    <property type="entry name" value="TM2"/>
    <property type="match status" value="1"/>
</dbReference>
<evidence type="ECO:0000256" key="4">
    <source>
        <dbReference type="ARBA" id="ARBA00023136"/>
    </source>
</evidence>
<protein>
    <submittedName>
        <fullName evidence="8">TM2 domain-containing protein</fullName>
    </submittedName>
</protein>
<dbReference type="InterPro" id="IPR007829">
    <property type="entry name" value="TM2"/>
</dbReference>
<gene>
    <name evidence="8" type="ORF">FAJ39_00125</name>
    <name evidence="7" type="ORF">FAJ39_04465</name>
</gene>
<name>A0A4T2GSM1_STRSU</name>
<organism evidence="8 9">
    <name type="scientific">Streptococcus suis</name>
    <dbReference type="NCBI Taxonomy" id="1307"/>
    <lineage>
        <taxon>Bacteria</taxon>
        <taxon>Bacillati</taxon>
        <taxon>Bacillota</taxon>
        <taxon>Bacilli</taxon>
        <taxon>Lactobacillales</taxon>
        <taxon>Streptococcaceae</taxon>
        <taxon>Streptococcus</taxon>
    </lineage>
</organism>
<dbReference type="EMBL" id="SSXO01000002">
    <property type="protein sequence ID" value="TII00323.1"/>
    <property type="molecule type" value="Genomic_DNA"/>
</dbReference>
<reference evidence="8 9" key="1">
    <citation type="submission" date="2019-04" db="EMBL/GenBank/DDBJ databases">
        <title>Genome analysis of Streptococcus suis strain WUSS424.</title>
        <authorList>
            <person name="Chen H."/>
            <person name="Gao X."/>
            <person name="Wu Z."/>
        </authorList>
    </citation>
    <scope>NUCLEOTIDE SEQUENCE [LARGE SCALE GENOMIC DNA]</scope>
    <source>
        <strain evidence="8 9">WUSS424</strain>
    </source>
</reference>
<feature type="transmembrane region" description="Helical" evidence="5">
    <location>
        <begin position="78"/>
        <end position="96"/>
    </location>
</feature>
<sequence length="118" mass="14006">MSALTELFLARNSRYLPAESLVFLQARLEELTPRQQEYVFSVKLKDPVLAWVFSFFFGHLAVDRFYLGQFGLALAKLFLWWVTLGLWIVVDWFLIVKSTKEKNLERLHQQLLEAYYMP</sequence>
<evidence type="ECO:0000313" key="7">
    <source>
        <dbReference type="EMBL" id="TII00323.1"/>
    </source>
</evidence>
<evidence type="ECO:0000313" key="8">
    <source>
        <dbReference type="EMBL" id="TII00781.1"/>
    </source>
</evidence>
<dbReference type="OrthoDB" id="2004788at2"/>
<feature type="transmembrane region" description="Helical" evidence="5">
    <location>
        <begin position="48"/>
        <end position="66"/>
    </location>
</feature>
<accession>A0A4T2GSM1</accession>
<feature type="domain" description="TM2" evidence="6">
    <location>
        <begin position="45"/>
        <end position="93"/>
    </location>
</feature>
<evidence type="ECO:0000256" key="2">
    <source>
        <dbReference type="ARBA" id="ARBA00022692"/>
    </source>
</evidence>
<keyword evidence="4 5" id="KW-0472">Membrane</keyword>
<evidence type="ECO:0000256" key="1">
    <source>
        <dbReference type="ARBA" id="ARBA00004141"/>
    </source>
</evidence>
<evidence type="ECO:0000259" key="6">
    <source>
        <dbReference type="Pfam" id="PF05154"/>
    </source>
</evidence>
<dbReference type="Proteomes" id="UP000305165">
    <property type="component" value="Unassembled WGS sequence"/>
</dbReference>
<evidence type="ECO:0000313" key="9">
    <source>
        <dbReference type="Proteomes" id="UP000305165"/>
    </source>
</evidence>
<evidence type="ECO:0000256" key="5">
    <source>
        <dbReference type="SAM" id="Phobius"/>
    </source>
</evidence>
<proteinExistence type="predicted"/>
<dbReference type="AlphaFoldDB" id="A0A4T2GSM1"/>
<keyword evidence="3 5" id="KW-1133">Transmembrane helix</keyword>
<evidence type="ECO:0000256" key="3">
    <source>
        <dbReference type="ARBA" id="ARBA00022989"/>
    </source>
</evidence>
<keyword evidence="2 5" id="KW-0812">Transmembrane</keyword>
<comment type="caution">
    <text evidence="8">The sequence shown here is derived from an EMBL/GenBank/DDBJ whole genome shotgun (WGS) entry which is preliminary data.</text>
</comment>
<dbReference type="EMBL" id="SSXO01000001">
    <property type="protein sequence ID" value="TII00781.1"/>
    <property type="molecule type" value="Genomic_DNA"/>
</dbReference>